<keyword evidence="1" id="KW-0812">Transmembrane</keyword>
<accession>A0ABD3WP43</accession>
<dbReference type="EMBL" id="JBJQND010000005">
    <property type="protein sequence ID" value="KAL3875766.1"/>
    <property type="molecule type" value="Genomic_DNA"/>
</dbReference>
<feature type="transmembrane region" description="Helical" evidence="1">
    <location>
        <begin position="98"/>
        <end position="118"/>
    </location>
</feature>
<keyword evidence="3" id="KW-1185">Reference proteome</keyword>
<gene>
    <name evidence="2" type="ORF">ACJMK2_033684</name>
</gene>
<evidence type="ECO:0000313" key="2">
    <source>
        <dbReference type="EMBL" id="KAL3875766.1"/>
    </source>
</evidence>
<feature type="non-terminal residue" evidence="2">
    <location>
        <position position="137"/>
    </location>
</feature>
<protein>
    <recommendedName>
        <fullName evidence="4">TNFR-Cys domain-containing protein</fullName>
    </recommendedName>
</protein>
<dbReference type="Gene3D" id="4.10.1290.10">
    <property type="entry name" value="Tumor necrosis factor receptor superfamily"/>
    <property type="match status" value="1"/>
</dbReference>
<evidence type="ECO:0000256" key="1">
    <source>
        <dbReference type="SAM" id="Phobius"/>
    </source>
</evidence>
<organism evidence="2 3">
    <name type="scientific">Sinanodonta woodiana</name>
    <name type="common">Chinese pond mussel</name>
    <name type="synonym">Anodonta woodiana</name>
    <dbReference type="NCBI Taxonomy" id="1069815"/>
    <lineage>
        <taxon>Eukaryota</taxon>
        <taxon>Metazoa</taxon>
        <taxon>Spiralia</taxon>
        <taxon>Lophotrochozoa</taxon>
        <taxon>Mollusca</taxon>
        <taxon>Bivalvia</taxon>
        <taxon>Autobranchia</taxon>
        <taxon>Heteroconchia</taxon>
        <taxon>Palaeoheterodonta</taxon>
        <taxon>Unionida</taxon>
        <taxon>Unionoidea</taxon>
        <taxon>Unionidae</taxon>
        <taxon>Unioninae</taxon>
        <taxon>Sinanodonta</taxon>
    </lineage>
</organism>
<evidence type="ECO:0000313" key="3">
    <source>
        <dbReference type="Proteomes" id="UP001634394"/>
    </source>
</evidence>
<dbReference type="Proteomes" id="UP001634394">
    <property type="component" value="Unassembled WGS sequence"/>
</dbReference>
<name>A0ABD3WP43_SINWO</name>
<keyword evidence="1" id="KW-1133">Transmembrane helix</keyword>
<comment type="caution">
    <text evidence="2">The sequence shown here is derived from an EMBL/GenBank/DDBJ whole genome shotgun (WGS) entry which is preliminary data.</text>
</comment>
<reference evidence="2 3" key="1">
    <citation type="submission" date="2024-11" db="EMBL/GenBank/DDBJ databases">
        <title>Chromosome-level genome assembly of the freshwater bivalve Anodonta woodiana.</title>
        <authorList>
            <person name="Chen X."/>
        </authorList>
    </citation>
    <scope>NUCLEOTIDE SEQUENCE [LARGE SCALE GENOMIC DNA]</scope>
    <source>
        <strain evidence="2">MN2024</strain>
        <tissue evidence="2">Gills</tissue>
    </source>
</reference>
<dbReference type="AlphaFoldDB" id="A0ABD3WP43"/>
<keyword evidence="1" id="KW-0472">Membrane</keyword>
<sequence>MWVVHLKYAFNIFLLLTNIYFVSSRSACPTGQFWEHSAETCVSCALICEHSSLQRTTEKCASHCPGYYSAPPVSISGKPEQLTGTTSSVQPSVKGTQLVNVLVPIAVVLLVLVVAVIISVRLRPKFRLCGYDKNPDQ</sequence>
<proteinExistence type="predicted"/>
<evidence type="ECO:0008006" key="4">
    <source>
        <dbReference type="Google" id="ProtNLM"/>
    </source>
</evidence>